<evidence type="ECO:0000256" key="2">
    <source>
        <dbReference type="ARBA" id="ARBA00022777"/>
    </source>
</evidence>
<proteinExistence type="predicted"/>
<keyword evidence="2 6" id="KW-0418">Kinase</keyword>
<evidence type="ECO:0000259" key="5">
    <source>
        <dbReference type="Pfam" id="PF07730"/>
    </source>
</evidence>
<dbReference type="SUPFAM" id="SSF55874">
    <property type="entry name" value="ATPase domain of HSP90 chaperone/DNA topoisomerase II/histidine kinase"/>
    <property type="match status" value="1"/>
</dbReference>
<keyword evidence="4" id="KW-0812">Transmembrane</keyword>
<reference evidence="6 7" key="1">
    <citation type="submission" date="2019-07" db="EMBL/GenBank/DDBJ databases">
        <title>Analysis of the biochemical properties, biological activity and biotechnological potential of siderophores and biosurfactants produced by Antarctic psychrotolerant bacteria.</title>
        <authorList>
            <person name="Styczynski M."/>
            <person name="Krucon T."/>
            <person name="Decewicz P."/>
            <person name="Dziewit L."/>
        </authorList>
    </citation>
    <scope>NUCLEOTIDE SEQUENCE [LARGE SCALE GENOMIC DNA]</scope>
    <source>
        <strain evidence="6 7">ANT_H27</strain>
    </source>
</reference>
<evidence type="ECO:0000256" key="1">
    <source>
        <dbReference type="ARBA" id="ARBA00022679"/>
    </source>
</evidence>
<feature type="transmembrane region" description="Helical" evidence="4">
    <location>
        <begin position="65"/>
        <end position="83"/>
    </location>
</feature>
<evidence type="ECO:0000313" key="6">
    <source>
        <dbReference type="EMBL" id="KAA0976114.1"/>
    </source>
</evidence>
<keyword evidence="4" id="KW-1133">Transmembrane helix</keyword>
<dbReference type="RefSeq" id="WP_149619960.1">
    <property type="nucleotide sequence ID" value="NZ_VOBL01000012.1"/>
</dbReference>
<protein>
    <submittedName>
        <fullName evidence="6">Sensor histidine kinase</fullName>
    </submittedName>
</protein>
<organism evidence="6 7">
    <name type="scientific">Paeniglutamicibacter gangotriensis</name>
    <dbReference type="NCBI Taxonomy" id="254787"/>
    <lineage>
        <taxon>Bacteria</taxon>
        <taxon>Bacillati</taxon>
        <taxon>Actinomycetota</taxon>
        <taxon>Actinomycetes</taxon>
        <taxon>Micrococcales</taxon>
        <taxon>Micrococcaceae</taxon>
        <taxon>Paeniglutamicibacter</taxon>
    </lineage>
</organism>
<dbReference type="PANTHER" id="PTHR24421:SF63">
    <property type="entry name" value="SENSOR HISTIDINE KINASE DESK"/>
    <property type="match status" value="1"/>
</dbReference>
<accession>A0A5B0EAP7</accession>
<evidence type="ECO:0000256" key="4">
    <source>
        <dbReference type="SAM" id="Phobius"/>
    </source>
</evidence>
<feature type="transmembrane region" description="Helical" evidence="4">
    <location>
        <begin position="103"/>
        <end position="129"/>
    </location>
</feature>
<dbReference type="OrthoDB" id="5241784at2"/>
<feature type="transmembrane region" description="Helical" evidence="4">
    <location>
        <begin position="166"/>
        <end position="185"/>
    </location>
</feature>
<dbReference type="Gene3D" id="3.30.565.10">
    <property type="entry name" value="Histidine kinase-like ATPase, C-terminal domain"/>
    <property type="match status" value="1"/>
</dbReference>
<evidence type="ECO:0000313" key="7">
    <source>
        <dbReference type="Proteomes" id="UP000323856"/>
    </source>
</evidence>
<dbReference type="Pfam" id="PF07730">
    <property type="entry name" value="HisKA_3"/>
    <property type="match status" value="1"/>
</dbReference>
<feature type="transmembrane region" description="Helical" evidence="4">
    <location>
        <begin position="141"/>
        <end position="160"/>
    </location>
</feature>
<dbReference type="AlphaFoldDB" id="A0A5B0EAP7"/>
<dbReference type="Gene3D" id="1.20.5.1930">
    <property type="match status" value="1"/>
</dbReference>
<name>A0A5B0EAP7_9MICC</name>
<sequence>MDSHLRAVRALGSAPLPGTAVSGDTGQPASFWSRFGWLLAAVWIVFLIFPIQVITESTLGVPVQIVGYGLVAAFAAVYLWGFYTSSSELGVSVSGHGRAWVPFGALLAITAATLPILGADAITFGPFLISFAAYLLSVRSMWIVNTAVLTAALSVAITAGLRDYTFLLGLLVVLIVVNAVNTALIRRGIAAEVLRLDYALLAEQERMARDVHDVLGHSLTAVSLKAELAERLLDSDVEAARAELRQIRALNAEALDSIRATVGGLRRTTLGQELISVRAALDDARIKTVLIGNVQDIDPVRSTALSWILREAATNVLRHAHATTCWIHIADGTLDIEDDGDSLSGSHEGHGMRGMKERARLAGAHCEIGASGHGGTRVAVSWA</sequence>
<dbReference type="GO" id="GO:0000155">
    <property type="term" value="F:phosphorelay sensor kinase activity"/>
    <property type="evidence" value="ECO:0007669"/>
    <property type="project" value="InterPro"/>
</dbReference>
<evidence type="ECO:0000256" key="3">
    <source>
        <dbReference type="ARBA" id="ARBA00023012"/>
    </source>
</evidence>
<keyword evidence="1" id="KW-0808">Transferase</keyword>
<keyword evidence="3" id="KW-0902">Two-component regulatory system</keyword>
<feature type="transmembrane region" description="Helical" evidence="4">
    <location>
        <begin position="35"/>
        <end position="53"/>
    </location>
</feature>
<comment type="caution">
    <text evidence="6">The sequence shown here is derived from an EMBL/GenBank/DDBJ whole genome shotgun (WGS) entry which is preliminary data.</text>
</comment>
<dbReference type="InterPro" id="IPR036890">
    <property type="entry name" value="HATPase_C_sf"/>
</dbReference>
<dbReference type="CDD" id="cd16917">
    <property type="entry name" value="HATPase_UhpB-NarQ-NarX-like"/>
    <property type="match status" value="1"/>
</dbReference>
<gene>
    <name evidence="6" type="ORF">FQ154_12480</name>
</gene>
<keyword evidence="4" id="KW-0472">Membrane</keyword>
<dbReference type="InterPro" id="IPR050482">
    <property type="entry name" value="Sensor_HK_TwoCompSys"/>
</dbReference>
<dbReference type="GO" id="GO:0046983">
    <property type="term" value="F:protein dimerization activity"/>
    <property type="evidence" value="ECO:0007669"/>
    <property type="project" value="InterPro"/>
</dbReference>
<dbReference type="Proteomes" id="UP000323856">
    <property type="component" value="Unassembled WGS sequence"/>
</dbReference>
<feature type="domain" description="Signal transduction histidine kinase subgroup 3 dimerisation and phosphoacceptor" evidence="5">
    <location>
        <begin position="203"/>
        <end position="269"/>
    </location>
</feature>
<dbReference type="EMBL" id="VOBL01000012">
    <property type="protein sequence ID" value="KAA0976114.1"/>
    <property type="molecule type" value="Genomic_DNA"/>
</dbReference>
<dbReference type="GO" id="GO:0016020">
    <property type="term" value="C:membrane"/>
    <property type="evidence" value="ECO:0007669"/>
    <property type="project" value="InterPro"/>
</dbReference>
<dbReference type="PANTHER" id="PTHR24421">
    <property type="entry name" value="NITRATE/NITRITE SENSOR PROTEIN NARX-RELATED"/>
    <property type="match status" value="1"/>
</dbReference>
<dbReference type="InterPro" id="IPR011712">
    <property type="entry name" value="Sig_transdc_His_kin_sub3_dim/P"/>
</dbReference>